<evidence type="ECO:0000313" key="3">
    <source>
        <dbReference type="Proteomes" id="UP000663829"/>
    </source>
</evidence>
<dbReference type="EMBL" id="CAJOBC010092482">
    <property type="protein sequence ID" value="CAF4409658.1"/>
    <property type="molecule type" value="Genomic_DNA"/>
</dbReference>
<proteinExistence type="predicted"/>
<keyword evidence="3" id="KW-1185">Reference proteome</keyword>
<name>A0A815WUJ4_9BILA</name>
<evidence type="ECO:0000313" key="1">
    <source>
        <dbReference type="EMBL" id="CAF1548778.1"/>
    </source>
</evidence>
<feature type="non-terminal residue" evidence="1">
    <location>
        <position position="45"/>
    </location>
</feature>
<dbReference type="EMBL" id="CAJNOQ010026815">
    <property type="protein sequence ID" value="CAF1548778.1"/>
    <property type="molecule type" value="Genomic_DNA"/>
</dbReference>
<gene>
    <name evidence="1" type="ORF">GPM918_LOCUS39071</name>
    <name evidence="2" type="ORF">SRO942_LOCUS39927</name>
</gene>
<reference evidence="1" key="1">
    <citation type="submission" date="2021-02" db="EMBL/GenBank/DDBJ databases">
        <authorList>
            <person name="Nowell W R."/>
        </authorList>
    </citation>
    <scope>NUCLEOTIDE SEQUENCE</scope>
</reference>
<protein>
    <submittedName>
        <fullName evidence="1">Uncharacterized protein</fullName>
    </submittedName>
</protein>
<sequence length="45" mass="5157">MIGDTGSIDLAKPPGRPRIVRTKNMIQKVKNRLKRKKRVSTRKLA</sequence>
<dbReference type="AlphaFoldDB" id="A0A815WUJ4"/>
<organism evidence="1 3">
    <name type="scientific">Didymodactylos carnosus</name>
    <dbReference type="NCBI Taxonomy" id="1234261"/>
    <lineage>
        <taxon>Eukaryota</taxon>
        <taxon>Metazoa</taxon>
        <taxon>Spiralia</taxon>
        <taxon>Gnathifera</taxon>
        <taxon>Rotifera</taxon>
        <taxon>Eurotatoria</taxon>
        <taxon>Bdelloidea</taxon>
        <taxon>Philodinida</taxon>
        <taxon>Philodinidae</taxon>
        <taxon>Didymodactylos</taxon>
    </lineage>
</organism>
<dbReference type="Proteomes" id="UP000681722">
    <property type="component" value="Unassembled WGS sequence"/>
</dbReference>
<accession>A0A815WUJ4</accession>
<dbReference type="Proteomes" id="UP000663829">
    <property type="component" value="Unassembled WGS sequence"/>
</dbReference>
<comment type="caution">
    <text evidence="1">The sequence shown here is derived from an EMBL/GenBank/DDBJ whole genome shotgun (WGS) entry which is preliminary data.</text>
</comment>
<evidence type="ECO:0000313" key="2">
    <source>
        <dbReference type="EMBL" id="CAF4409658.1"/>
    </source>
</evidence>